<proteinExistence type="predicted"/>
<reference evidence="1 2" key="1">
    <citation type="submission" date="2016-07" db="EMBL/GenBank/DDBJ databases">
        <authorList>
            <person name="Yuval B."/>
        </authorList>
    </citation>
    <scope>NUCLEOTIDE SEQUENCE [LARGE SCALE GENOMIC DNA]</scope>
    <source>
        <strain evidence="1 2">IL</strain>
    </source>
</reference>
<protein>
    <submittedName>
        <fullName evidence="1">Uncharacterized protein</fullName>
    </submittedName>
</protein>
<dbReference type="InterPro" id="IPR020295">
    <property type="entry name" value="DUF2737"/>
</dbReference>
<comment type="caution">
    <text evidence="1">The sequence shown here is derived from an EMBL/GenBank/DDBJ whole genome shotgun (WGS) entry which is preliminary data.</text>
</comment>
<organism evidence="1 2">
    <name type="scientific">Candidatus Erwinia dacicola</name>
    <dbReference type="NCBI Taxonomy" id="252393"/>
    <lineage>
        <taxon>Bacteria</taxon>
        <taxon>Pseudomonadati</taxon>
        <taxon>Pseudomonadota</taxon>
        <taxon>Gammaproteobacteria</taxon>
        <taxon>Enterobacterales</taxon>
        <taxon>Erwiniaceae</taxon>
        <taxon>Erwinia</taxon>
    </lineage>
</organism>
<name>A0A1E7Z2Q1_9GAMM</name>
<dbReference type="AlphaFoldDB" id="A0A1E7Z2Q1"/>
<evidence type="ECO:0000313" key="1">
    <source>
        <dbReference type="EMBL" id="OFC63052.1"/>
    </source>
</evidence>
<dbReference type="Pfam" id="PF10930">
    <property type="entry name" value="DUF2737"/>
    <property type="match status" value="1"/>
</dbReference>
<evidence type="ECO:0000313" key="2">
    <source>
        <dbReference type="Proteomes" id="UP000243534"/>
    </source>
</evidence>
<dbReference type="EMBL" id="MAYS01000142">
    <property type="protein sequence ID" value="OFC63052.1"/>
    <property type="molecule type" value="Genomic_DNA"/>
</dbReference>
<gene>
    <name evidence="1" type="ORF">BBW68_07185</name>
</gene>
<dbReference type="Proteomes" id="UP000243534">
    <property type="component" value="Unassembled WGS sequence"/>
</dbReference>
<sequence length="112" mass="13307">MEQGWKIRHQVNLQRQQAMEQKGISSLFIALSKRNRRSHLPFHLFSKSEIIEAAIMIGNYYDPFITPNELIAGHRFKPINNIPREEMLKRESFPSVNENKFLTEWLNQRAKK</sequence>
<accession>A0A1E7Z2Q1</accession>